<sequence length="178" mass="19633">MSTGHVLLGLLSRGQQHGYDLKRAHDDRFPAAKPMAYGQVYASLERLHRQGFVEPVAVQRVDGPDRTVYAITATGRAELTDWIETVETPFVHVANPLATKVTVALLVTDTAYATTCLERQRASHLDAMRRYTRAKTDPSLPIHEVLAADYAIAHLDADLQWMESALQRVAALGEAIAT</sequence>
<dbReference type="InterPro" id="IPR036388">
    <property type="entry name" value="WH-like_DNA-bd_sf"/>
</dbReference>
<gene>
    <name evidence="2" type="ORF">FGL98_15525</name>
</gene>
<comment type="caution">
    <text evidence="2">The sequence shown here is derived from an EMBL/GenBank/DDBJ whole genome shotgun (WGS) entry which is preliminary data.</text>
</comment>
<dbReference type="OrthoDB" id="8443918at2"/>
<evidence type="ECO:0000313" key="2">
    <source>
        <dbReference type="EMBL" id="TWP34952.1"/>
    </source>
</evidence>
<protein>
    <submittedName>
        <fullName evidence="2">PadR family transcriptional regulator</fullName>
    </submittedName>
</protein>
<evidence type="ECO:0000313" key="3">
    <source>
        <dbReference type="Proteomes" id="UP000320244"/>
    </source>
</evidence>
<reference evidence="2 3" key="2">
    <citation type="submission" date="2019-08" db="EMBL/GenBank/DDBJ databases">
        <title>Jejuicoccus antrihumi gen. nov., sp. nov., a new member of the family Dermacoccaceae isolated from a cave.</title>
        <authorList>
            <person name="Schumann P."/>
            <person name="Kim I.S."/>
        </authorList>
    </citation>
    <scope>NUCLEOTIDE SEQUENCE [LARGE SCALE GENOMIC DNA]</scope>
    <source>
        <strain evidence="2 3">C5-26</strain>
    </source>
</reference>
<keyword evidence="3" id="KW-1185">Reference proteome</keyword>
<dbReference type="AlphaFoldDB" id="A0A563DYA6"/>
<organism evidence="2 3">
    <name type="scientific">Leekyejoonella antrihumi</name>
    <dbReference type="NCBI Taxonomy" id="1660198"/>
    <lineage>
        <taxon>Bacteria</taxon>
        <taxon>Bacillati</taxon>
        <taxon>Actinomycetota</taxon>
        <taxon>Actinomycetes</taxon>
        <taxon>Micrococcales</taxon>
        <taxon>Dermacoccaceae</taxon>
        <taxon>Leekyejoonella</taxon>
    </lineage>
</organism>
<dbReference type="InterPro" id="IPR005149">
    <property type="entry name" value="Tscrpt_reg_PadR_N"/>
</dbReference>
<dbReference type="SUPFAM" id="SSF46785">
    <property type="entry name" value="Winged helix' DNA-binding domain"/>
    <property type="match status" value="1"/>
</dbReference>
<dbReference type="Proteomes" id="UP000320244">
    <property type="component" value="Unassembled WGS sequence"/>
</dbReference>
<dbReference type="PANTHER" id="PTHR43252:SF6">
    <property type="entry name" value="NEGATIVE TRANSCRIPTION REGULATOR PADR"/>
    <property type="match status" value="1"/>
</dbReference>
<name>A0A563DYA6_9MICO</name>
<reference evidence="2 3" key="1">
    <citation type="submission" date="2019-05" db="EMBL/GenBank/DDBJ databases">
        <authorList>
            <person name="Lee S.D."/>
        </authorList>
    </citation>
    <scope>NUCLEOTIDE SEQUENCE [LARGE SCALE GENOMIC DNA]</scope>
    <source>
        <strain evidence="2 3">C5-26</strain>
    </source>
</reference>
<dbReference type="PANTHER" id="PTHR43252">
    <property type="entry name" value="TRANSCRIPTIONAL REGULATOR YQJI"/>
    <property type="match status" value="1"/>
</dbReference>
<proteinExistence type="predicted"/>
<evidence type="ECO:0000259" key="1">
    <source>
        <dbReference type="Pfam" id="PF03551"/>
    </source>
</evidence>
<feature type="domain" description="Transcription regulator PadR N-terminal" evidence="1">
    <location>
        <begin position="7"/>
        <end position="80"/>
    </location>
</feature>
<dbReference type="EMBL" id="VCQV01000023">
    <property type="protein sequence ID" value="TWP34952.1"/>
    <property type="molecule type" value="Genomic_DNA"/>
</dbReference>
<dbReference type="RefSeq" id="WP_146318066.1">
    <property type="nucleotide sequence ID" value="NZ_VCQV01000023.1"/>
</dbReference>
<dbReference type="Gene3D" id="1.10.10.10">
    <property type="entry name" value="Winged helix-like DNA-binding domain superfamily/Winged helix DNA-binding domain"/>
    <property type="match status" value="1"/>
</dbReference>
<dbReference type="Pfam" id="PF03551">
    <property type="entry name" value="PadR"/>
    <property type="match status" value="1"/>
</dbReference>
<accession>A0A563DYA6</accession>
<dbReference type="InterPro" id="IPR036390">
    <property type="entry name" value="WH_DNA-bd_sf"/>
</dbReference>